<dbReference type="OrthoDB" id="1522859at2"/>
<proteinExistence type="predicted"/>
<evidence type="ECO:0000313" key="5">
    <source>
        <dbReference type="EMBL" id="SNR38741.1"/>
    </source>
</evidence>
<keyword evidence="1" id="KW-0175">Coiled coil</keyword>
<name>A0A238VX36_9FLAO</name>
<protein>
    <submittedName>
        <fullName evidence="5">Signal transducer regulating beta-lactamase production, contains metallopeptidase domain</fullName>
    </submittedName>
</protein>
<feature type="domain" description="Peptidase M56" evidence="4">
    <location>
        <begin position="131"/>
        <end position="259"/>
    </location>
</feature>
<dbReference type="InterPro" id="IPR008756">
    <property type="entry name" value="Peptidase_M56"/>
</dbReference>
<feature type="transmembrane region" description="Helical" evidence="3">
    <location>
        <begin position="35"/>
        <end position="54"/>
    </location>
</feature>
<accession>A0A238VX36</accession>
<evidence type="ECO:0000256" key="3">
    <source>
        <dbReference type="SAM" id="Phobius"/>
    </source>
</evidence>
<dbReference type="InterPro" id="IPR052173">
    <property type="entry name" value="Beta-lactam_resp_regulator"/>
</dbReference>
<feature type="transmembrane region" description="Helical" evidence="3">
    <location>
        <begin position="268"/>
        <end position="286"/>
    </location>
</feature>
<evidence type="ECO:0000256" key="1">
    <source>
        <dbReference type="SAM" id="Coils"/>
    </source>
</evidence>
<dbReference type="PANTHER" id="PTHR34978:SF3">
    <property type="entry name" value="SLR0241 PROTEIN"/>
    <property type="match status" value="1"/>
</dbReference>
<dbReference type="Pfam" id="PF05569">
    <property type="entry name" value="Peptidase_M56"/>
    <property type="match status" value="1"/>
</dbReference>
<feature type="transmembrane region" description="Helical" evidence="3">
    <location>
        <begin position="6"/>
        <end position="23"/>
    </location>
</feature>
<organism evidence="5 6">
    <name type="scientific">Dokdonia pacifica</name>
    <dbReference type="NCBI Taxonomy" id="1627892"/>
    <lineage>
        <taxon>Bacteria</taxon>
        <taxon>Pseudomonadati</taxon>
        <taxon>Bacteroidota</taxon>
        <taxon>Flavobacteriia</taxon>
        <taxon>Flavobacteriales</taxon>
        <taxon>Flavobacteriaceae</taxon>
        <taxon>Dokdonia</taxon>
    </lineage>
</organism>
<keyword evidence="6" id="KW-1185">Reference proteome</keyword>
<keyword evidence="3" id="KW-0472">Membrane</keyword>
<feature type="transmembrane region" description="Helical" evidence="3">
    <location>
        <begin position="90"/>
        <end position="112"/>
    </location>
</feature>
<evidence type="ECO:0000256" key="2">
    <source>
        <dbReference type="SAM" id="MobiDB-lite"/>
    </source>
</evidence>
<feature type="compositionally biased region" description="Pro residues" evidence="2">
    <location>
        <begin position="704"/>
        <end position="729"/>
    </location>
</feature>
<dbReference type="EMBL" id="FZNY01000001">
    <property type="protein sequence ID" value="SNR38741.1"/>
    <property type="molecule type" value="Genomic_DNA"/>
</dbReference>
<gene>
    <name evidence="5" type="ORF">SAMN06265376_101457</name>
</gene>
<dbReference type="PANTHER" id="PTHR34978">
    <property type="entry name" value="POSSIBLE SENSOR-TRANSDUCER PROTEIN BLAR"/>
    <property type="match status" value="1"/>
</dbReference>
<reference evidence="5 6" key="1">
    <citation type="submission" date="2017-06" db="EMBL/GenBank/DDBJ databases">
        <authorList>
            <person name="Kim H.J."/>
            <person name="Triplett B.A."/>
        </authorList>
    </citation>
    <scope>NUCLEOTIDE SEQUENCE [LARGE SCALE GENOMIC DNA]</scope>
    <source>
        <strain evidence="5 6">DSM 25597</strain>
    </source>
</reference>
<keyword evidence="3" id="KW-1133">Transmembrane helix</keyword>
<feature type="region of interest" description="Disordered" evidence="2">
    <location>
        <begin position="698"/>
        <end position="730"/>
    </location>
</feature>
<keyword evidence="3" id="KW-0812">Transmembrane</keyword>
<dbReference type="AlphaFoldDB" id="A0A238VX36"/>
<dbReference type="RefSeq" id="WP_089369797.1">
    <property type="nucleotide sequence ID" value="NZ_BMEP01000002.1"/>
</dbReference>
<evidence type="ECO:0000313" key="6">
    <source>
        <dbReference type="Proteomes" id="UP000198379"/>
    </source>
</evidence>
<evidence type="ECO:0000259" key="4">
    <source>
        <dbReference type="Pfam" id="PF05569"/>
    </source>
</evidence>
<dbReference type="Proteomes" id="UP000198379">
    <property type="component" value="Unassembled WGS sequence"/>
</dbReference>
<sequence length="1000" mass="114112">MITTYLIKSTLCLAVLFGFYKIVLEAKALHHFKRYYLLASLIFSLTIPLITFTYTTTEAPQEIWIGEFAQAWDQTALPTQSLPVEEKTNYLPYILWAIYGLGTLIFGGRFLLNLIRLKRKITTAETHNHRDFTLALLQQSIIPHSFLKYIFLSRKRYENKEIPSEVIAHEATHVRQKHSLDILFIEFLQVVFWFNPLFWMTKKSITLNHEFLADQGAIQEQHDIYQYQHILLNYASSAHHTTLESPFNYSSTKKRILMLSQSFNRKRLALSALLLIPIIAGCILVFNQGIIAQPSDEAYEENADPKIYARSIELEITSDGNYIVDELKTTKNDLQKTLASLHTDLTKEQRDRVINIHVSSEKNIPYEDLVFIQKVAKDYGYHRIVTPEEEIIRSKGNVPMIQNTAGTTTSSAKNITLEIIEYGKYRINGKAATNENFSEVLHTFNADLTKEERQNTVNVTITAIGTDNMDQVKEIRDRLVDYGIKQLHIPRSIIAPNQTKDNYLASRHPSKQDMTRWLDASQYGVWLDGVQIKNDVLKKYHPDDLPYFIESKLEKNAYNYGKHYVQVNIMTNPYWQEKRGVGFPSTLSVDLNTTKGIRLKPVSQQQQSSQNYATEYVKGAERNGKKAFVIEIKNNKVFVNGKASSVNTLRSDIDAITKGWEETDYTESYPSILVKNPDKGFLKKLNAEFLKTNYSKANGGMELLPPPPPPAPPAPKAPSQLPPPPPPPSVEEHLKSMNDIGGVFYYEDKQVTFEKAVSLVKANENLNVQTRHPYTTAPKTYISAKPIVVEVQEQSKKPVTKKDISVYNKLAKKYGKNPEGKILKSEVAFMYEIYSRMTKTQKKNAEPYPALPPPPPPAPVKIEVKEKKSKSGQEMALKIIPPISAKDTKFSYQGKVLSTQEALDYLSTHQYGVKNQDTYNATLYRLTDKEIQYNLDSGMDNNIYASDYEGLKKKTRKFRYKGEELSIAEGEKLLLARPTIVTGRRLAENEKEITILLADI</sequence>
<feature type="coiled-coil region" evidence="1">
    <location>
        <begin position="324"/>
        <end position="351"/>
    </location>
</feature>
<dbReference type="CDD" id="cd07341">
    <property type="entry name" value="M56_BlaR1_MecR1_like"/>
    <property type="match status" value="1"/>
</dbReference>